<keyword evidence="1" id="KW-0472">Membrane</keyword>
<dbReference type="AlphaFoldDB" id="A0A840TRS1"/>
<name>A0A840TRS1_9BACT</name>
<sequence length="114" mass="12349">MGPSLIFLGGFAAIFGIAYIYLVTRHKERITMIERGVDASMLVTKGKPSISPTLKFGMLCVGIGLGILIGIPLGETLNDYYGTPKPIAPLAMVFLVGGFSLIINFVIERKMEKK</sequence>
<organism evidence="3 4">
    <name type="scientific">Rhabdobacter roseus</name>
    <dbReference type="NCBI Taxonomy" id="1655419"/>
    <lineage>
        <taxon>Bacteria</taxon>
        <taxon>Pseudomonadati</taxon>
        <taxon>Bacteroidota</taxon>
        <taxon>Cytophagia</taxon>
        <taxon>Cytophagales</taxon>
        <taxon>Cytophagaceae</taxon>
        <taxon>Rhabdobacter</taxon>
    </lineage>
</organism>
<feature type="transmembrane region" description="Helical" evidence="1">
    <location>
        <begin position="6"/>
        <end position="24"/>
    </location>
</feature>
<keyword evidence="1" id="KW-1133">Transmembrane helix</keyword>
<feature type="transmembrane region" description="Helical" evidence="1">
    <location>
        <begin position="56"/>
        <end position="74"/>
    </location>
</feature>
<dbReference type="EMBL" id="JACHGF010000006">
    <property type="protein sequence ID" value="MBB5285615.1"/>
    <property type="molecule type" value="Genomic_DNA"/>
</dbReference>
<proteinExistence type="predicted"/>
<evidence type="ECO:0000313" key="3">
    <source>
        <dbReference type="EMBL" id="MBB5285615.1"/>
    </source>
</evidence>
<feature type="transmembrane region" description="Helical" evidence="1">
    <location>
        <begin position="86"/>
        <end position="107"/>
    </location>
</feature>
<feature type="domain" description="DUF6249" evidence="2">
    <location>
        <begin position="6"/>
        <end position="109"/>
    </location>
</feature>
<evidence type="ECO:0000259" key="2">
    <source>
        <dbReference type="Pfam" id="PF19762"/>
    </source>
</evidence>
<evidence type="ECO:0000313" key="4">
    <source>
        <dbReference type="Proteomes" id="UP000557307"/>
    </source>
</evidence>
<reference evidence="3 4" key="1">
    <citation type="submission" date="2020-08" db="EMBL/GenBank/DDBJ databases">
        <title>Genomic Encyclopedia of Type Strains, Phase IV (KMG-IV): sequencing the most valuable type-strain genomes for metagenomic binning, comparative biology and taxonomic classification.</title>
        <authorList>
            <person name="Goeker M."/>
        </authorList>
    </citation>
    <scope>NUCLEOTIDE SEQUENCE [LARGE SCALE GENOMIC DNA]</scope>
    <source>
        <strain evidence="3 4">DSM 105074</strain>
    </source>
</reference>
<dbReference type="Pfam" id="PF19762">
    <property type="entry name" value="DUF6249"/>
    <property type="match status" value="1"/>
</dbReference>
<dbReference type="InterPro" id="IPR046216">
    <property type="entry name" value="DUF6249"/>
</dbReference>
<protein>
    <recommendedName>
        <fullName evidence="2">DUF6249 domain-containing protein</fullName>
    </recommendedName>
</protein>
<dbReference type="Proteomes" id="UP000557307">
    <property type="component" value="Unassembled WGS sequence"/>
</dbReference>
<dbReference type="RefSeq" id="WP_184175963.1">
    <property type="nucleotide sequence ID" value="NZ_JACHGF010000006.1"/>
</dbReference>
<comment type="caution">
    <text evidence="3">The sequence shown here is derived from an EMBL/GenBank/DDBJ whole genome shotgun (WGS) entry which is preliminary data.</text>
</comment>
<keyword evidence="1" id="KW-0812">Transmembrane</keyword>
<gene>
    <name evidence="3" type="ORF">HNQ92_003775</name>
</gene>
<evidence type="ECO:0000256" key="1">
    <source>
        <dbReference type="SAM" id="Phobius"/>
    </source>
</evidence>
<accession>A0A840TRS1</accession>
<keyword evidence="4" id="KW-1185">Reference proteome</keyword>